<dbReference type="GO" id="GO:0005886">
    <property type="term" value="C:plasma membrane"/>
    <property type="evidence" value="ECO:0007669"/>
    <property type="project" value="UniProtKB-SubCell"/>
</dbReference>
<gene>
    <name evidence="10" type="primary">rarD</name>
    <name evidence="10" type="ORF">CX676_16755</name>
</gene>
<evidence type="ECO:0000256" key="3">
    <source>
        <dbReference type="ARBA" id="ARBA00022448"/>
    </source>
</evidence>
<organism evidence="10 11">
    <name type="scientific">Paracoccus zhejiangensis</name>
    <dbReference type="NCBI Taxonomy" id="1077935"/>
    <lineage>
        <taxon>Bacteria</taxon>
        <taxon>Pseudomonadati</taxon>
        <taxon>Pseudomonadota</taxon>
        <taxon>Alphaproteobacteria</taxon>
        <taxon>Rhodobacterales</taxon>
        <taxon>Paracoccaceae</taxon>
        <taxon>Paracoccus</taxon>
    </lineage>
</organism>
<dbReference type="SUPFAM" id="SSF103481">
    <property type="entry name" value="Multidrug resistance efflux transporter EmrE"/>
    <property type="match status" value="2"/>
</dbReference>
<comment type="similarity">
    <text evidence="2">Belongs to the EamA transporter family.</text>
</comment>
<dbReference type="PANTHER" id="PTHR22911:SF137">
    <property type="entry name" value="SOLUTE CARRIER FAMILY 35 MEMBER G2-RELATED"/>
    <property type="match status" value="1"/>
</dbReference>
<keyword evidence="4" id="KW-1003">Cell membrane</keyword>
<dbReference type="RefSeq" id="WP_101753568.1">
    <property type="nucleotide sequence ID" value="NZ_CP025430.1"/>
</dbReference>
<keyword evidence="11" id="KW-1185">Reference proteome</keyword>
<evidence type="ECO:0000313" key="11">
    <source>
        <dbReference type="Proteomes" id="UP000234530"/>
    </source>
</evidence>
<feature type="transmembrane region" description="Helical" evidence="8">
    <location>
        <begin position="249"/>
        <end position="267"/>
    </location>
</feature>
<dbReference type="InterPro" id="IPR004626">
    <property type="entry name" value="RarD"/>
</dbReference>
<evidence type="ECO:0000313" key="10">
    <source>
        <dbReference type="EMBL" id="AUH65594.1"/>
    </source>
</evidence>
<feature type="transmembrane region" description="Helical" evidence="8">
    <location>
        <begin position="273"/>
        <end position="293"/>
    </location>
</feature>
<keyword evidence="7 8" id="KW-0472">Membrane</keyword>
<name>A0A2H5F217_9RHOB</name>
<evidence type="ECO:0000256" key="4">
    <source>
        <dbReference type="ARBA" id="ARBA00022475"/>
    </source>
</evidence>
<feature type="transmembrane region" description="Helical" evidence="8">
    <location>
        <begin position="44"/>
        <end position="61"/>
    </location>
</feature>
<evidence type="ECO:0000256" key="1">
    <source>
        <dbReference type="ARBA" id="ARBA00004651"/>
    </source>
</evidence>
<feature type="transmembrane region" description="Helical" evidence="8">
    <location>
        <begin position="77"/>
        <end position="97"/>
    </location>
</feature>
<dbReference type="Proteomes" id="UP000234530">
    <property type="component" value="Chromosome"/>
</dbReference>
<dbReference type="NCBIfam" id="TIGR00688">
    <property type="entry name" value="rarD"/>
    <property type="match status" value="1"/>
</dbReference>
<evidence type="ECO:0000256" key="8">
    <source>
        <dbReference type="SAM" id="Phobius"/>
    </source>
</evidence>
<sequence length="312" mass="34221">MSTIPDPNSDSPRGLVFALAAYVLWGFLPLYMKALDHISPFEIIAHRVIWSLPIAAVVLFWQGRSADVLTALRTPRLLAMAALTAALISVNWLIYVWAVTNDHAMDAALGYYINPLFSIFLGAMLLGERLNRLQKLAVALAAAAVILLTVEAGRLPLVAVGLTLSWGFYAYCKKSLPLGPNQGFTLEVLLLLPLAIGYVIWLQVNGQSHFAQGNLKDSILLILAGPATAIPLMFYANGAKLVRLSTIGTLQYITPTMVFITALLVFGEPFEGARLIAFPMIWLALVIYSVTLIREAGQRRRTRRDMASQRAN</sequence>
<evidence type="ECO:0000259" key="9">
    <source>
        <dbReference type="Pfam" id="PF00892"/>
    </source>
</evidence>
<dbReference type="AlphaFoldDB" id="A0A2H5F217"/>
<dbReference type="EMBL" id="CP025430">
    <property type="protein sequence ID" value="AUH65594.1"/>
    <property type="molecule type" value="Genomic_DNA"/>
</dbReference>
<keyword evidence="6 8" id="KW-1133">Transmembrane helix</keyword>
<feature type="transmembrane region" description="Helical" evidence="8">
    <location>
        <begin position="12"/>
        <end position="32"/>
    </location>
</feature>
<dbReference type="InterPro" id="IPR000620">
    <property type="entry name" value="EamA_dom"/>
</dbReference>
<feature type="transmembrane region" description="Helical" evidence="8">
    <location>
        <begin position="184"/>
        <end position="204"/>
    </location>
</feature>
<dbReference type="OrthoDB" id="369870at2"/>
<reference evidence="10 11" key="1">
    <citation type="journal article" date="2013" name="Antonie Van Leeuwenhoek">
        <title>Paracoccus zhejiangensis sp. nov., isolated from activated sludge in wastewater-treatment system.</title>
        <authorList>
            <person name="Wu Z.G."/>
            <person name="Zhang D.F."/>
            <person name="Liu Y.L."/>
            <person name="Wang F."/>
            <person name="Jiang X."/>
            <person name="Li C."/>
            <person name="Li S.P."/>
            <person name="Hong Q."/>
            <person name="Li W.J."/>
        </authorList>
    </citation>
    <scope>NUCLEOTIDE SEQUENCE [LARGE SCALE GENOMIC DNA]</scope>
    <source>
        <strain evidence="10 11">J6</strain>
    </source>
</reference>
<protein>
    <submittedName>
        <fullName evidence="10">EamA family transporter RarD</fullName>
    </submittedName>
</protein>
<comment type="subcellular location">
    <subcellularLocation>
        <location evidence="1">Cell membrane</location>
        <topology evidence="1">Multi-pass membrane protein</topology>
    </subcellularLocation>
</comment>
<evidence type="ECO:0000256" key="7">
    <source>
        <dbReference type="ARBA" id="ARBA00023136"/>
    </source>
</evidence>
<feature type="transmembrane region" description="Helical" evidence="8">
    <location>
        <begin position="133"/>
        <end position="150"/>
    </location>
</feature>
<dbReference type="PANTHER" id="PTHR22911">
    <property type="entry name" value="ACYL-MALONYL CONDENSING ENZYME-RELATED"/>
    <property type="match status" value="1"/>
</dbReference>
<keyword evidence="5 8" id="KW-0812">Transmembrane</keyword>
<dbReference type="InterPro" id="IPR037185">
    <property type="entry name" value="EmrE-like"/>
</dbReference>
<keyword evidence="3" id="KW-0813">Transport</keyword>
<feature type="domain" description="EamA" evidence="9">
    <location>
        <begin position="13"/>
        <end position="149"/>
    </location>
</feature>
<dbReference type="KEGG" id="pzh:CX676_16755"/>
<evidence type="ECO:0000256" key="5">
    <source>
        <dbReference type="ARBA" id="ARBA00022692"/>
    </source>
</evidence>
<feature type="transmembrane region" description="Helical" evidence="8">
    <location>
        <begin position="109"/>
        <end position="126"/>
    </location>
</feature>
<evidence type="ECO:0000256" key="6">
    <source>
        <dbReference type="ARBA" id="ARBA00022989"/>
    </source>
</evidence>
<evidence type="ECO:0000256" key="2">
    <source>
        <dbReference type="ARBA" id="ARBA00007362"/>
    </source>
</evidence>
<accession>A0A2H5F217</accession>
<dbReference type="Pfam" id="PF00892">
    <property type="entry name" value="EamA"/>
    <property type="match status" value="1"/>
</dbReference>
<feature type="transmembrane region" description="Helical" evidence="8">
    <location>
        <begin position="219"/>
        <end position="237"/>
    </location>
</feature>
<proteinExistence type="inferred from homology"/>